<organism evidence="2 3">
    <name type="scientific">Psylliodes chrysocephalus</name>
    <dbReference type="NCBI Taxonomy" id="3402493"/>
    <lineage>
        <taxon>Eukaryota</taxon>
        <taxon>Metazoa</taxon>
        <taxon>Ecdysozoa</taxon>
        <taxon>Arthropoda</taxon>
        <taxon>Hexapoda</taxon>
        <taxon>Insecta</taxon>
        <taxon>Pterygota</taxon>
        <taxon>Neoptera</taxon>
        <taxon>Endopterygota</taxon>
        <taxon>Coleoptera</taxon>
        <taxon>Polyphaga</taxon>
        <taxon>Cucujiformia</taxon>
        <taxon>Chrysomeloidea</taxon>
        <taxon>Chrysomelidae</taxon>
        <taxon>Galerucinae</taxon>
        <taxon>Alticini</taxon>
        <taxon>Psylliodes</taxon>
    </lineage>
</organism>
<keyword evidence="1" id="KW-0175">Coiled coil</keyword>
<dbReference type="OrthoDB" id="6747835at2759"/>
<evidence type="ECO:0000256" key="1">
    <source>
        <dbReference type="SAM" id="Coils"/>
    </source>
</evidence>
<protein>
    <submittedName>
        <fullName evidence="2">Uncharacterized protein</fullName>
    </submittedName>
</protein>
<accession>A0A9P0D4M9</accession>
<evidence type="ECO:0000313" key="2">
    <source>
        <dbReference type="EMBL" id="CAH1111280.1"/>
    </source>
</evidence>
<dbReference type="EMBL" id="OV651817">
    <property type="protein sequence ID" value="CAH1111280.1"/>
    <property type="molecule type" value="Genomic_DNA"/>
</dbReference>
<proteinExistence type="predicted"/>
<reference evidence="2" key="1">
    <citation type="submission" date="2022-01" db="EMBL/GenBank/DDBJ databases">
        <authorList>
            <person name="King R."/>
        </authorList>
    </citation>
    <scope>NUCLEOTIDE SEQUENCE</scope>
</reference>
<sequence length="293" mass="33918">MVSISKIPKMYPYVSRSESSPKPISSNSKISTAKKRIPPHLLREHNDLLLFLQVAQRERLIMQQKYDQLLEKYEDLLKVNEELTSNLKDYQQKLEVSNDNFAVNRKQSQIKYKNLERELIEAKHENDNLKTVIDNNRNRNIETVDKELKLLQDSYTKLEEKNAELAEKWDKYKTKLKYSISVVNELNNLILEVTKRPKTFNTQTQTYITEFQKSTTTTSSSSSSSNSSINRNLRNINSIDNIISGSTLRCGIPNGKLQSDDLLLSDILFKPQTFEDDLVLVKKDSWAGILENV</sequence>
<gene>
    <name evidence="2" type="ORF">PSYICH_LOCUS11335</name>
</gene>
<feature type="coiled-coil region" evidence="1">
    <location>
        <begin position="52"/>
        <end position="175"/>
    </location>
</feature>
<evidence type="ECO:0000313" key="3">
    <source>
        <dbReference type="Proteomes" id="UP001153636"/>
    </source>
</evidence>
<keyword evidence="3" id="KW-1185">Reference proteome</keyword>
<dbReference type="Proteomes" id="UP001153636">
    <property type="component" value="Chromosome 5"/>
</dbReference>
<name>A0A9P0D4M9_9CUCU</name>
<dbReference type="AlphaFoldDB" id="A0A9P0D4M9"/>